<feature type="domain" description="Mab-21-like nucleotidyltransferase" evidence="2">
    <location>
        <begin position="160"/>
        <end position="230"/>
    </location>
</feature>
<feature type="domain" description="Mab-21-like HhH/H2TH-like" evidence="3">
    <location>
        <begin position="249"/>
        <end position="324"/>
    </location>
</feature>
<comment type="similarity">
    <text evidence="1">Belongs to the mab-21 family.</text>
</comment>
<reference evidence="5" key="1">
    <citation type="submission" date="2025-08" db="UniProtKB">
        <authorList>
            <consortium name="RefSeq"/>
        </authorList>
    </citation>
    <scope>IDENTIFICATION</scope>
    <source>
        <tissue evidence="5">Whole sample</tissue>
    </source>
</reference>
<dbReference type="PANTHER" id="PTHR10656">
    <property type="entry name" value="CELL FATE DETERMINING PROTEIN MAB21-RELATED"/>
    <property type="match status" value="1"/>
</dbReference>
<dbReference type="Gene3D" id="1.10.1410.40">
    <property type="match status" value="1"/>
</dbReference>
<dbReference type="Proteomes" id="UP000694844">
    <property type="component" value="Chromosome 9"/>
</dbReference>
<dbReference type="AlphaFoldDB" id="A0A8B8C3B1"/>
<gene>
    <name evidence="5" type="primary">LOC111115136</name>
</gene>
<evidence type="ECO:0000259" key="2">
    <source>
        <dbReference type="Pfam" id="PF03281"/>
    </source>
</evidence>
<evidence type="ECO:0000313" key="4">
    <source>
        <dbReference type="Proteomes" id="UP000694844"/>
    </source>
</evidence>
<evidence type="ECO:0000259" key="3">
    <source>
        <dbReference type="Pfam" id="PF20266"/>
    </source>
</evidence>
<accession>A0A8B8C3B1</accession>
<name>A0A8B8C3B1_CRAVI</name>
<dbReference type="KEGG" id="cvn:111115136"/>
<dbReference type="InterPro" id="IPR046903">
    <property type="entry name" value="Mab-21-like_nuc_Trfase"/>
</dbReference>
<proteinExistence type="inferred from homology"/>
<evidence type="ECO:0000256" key="1">
    <source>
        <dbReference type="ARBA" id="ARBA00008307"/>
    </source>
</evidence>
<dbReference type="Pfam" id="PF03281">
    <property type="entry name" value="Mab-21"/>
    <property type="match status" value="1"/>
</dbReference>
<dbReference type="InterPro" id="IPR046906">
    <property type="entry name" value="Mab-21_HhH/H2TH-like"/>
</dbReference>
<sequence length="673" mass="78075">MALQNISQSVYKGLCVKIGTREQVCFRRDIVDIAELLGKGNFVSLMDTGSCREGFRLNGSDEDKLMWVKDIRVIWNRSQWLVDNFHYYTMVLCDCSETPPGYVLLQIQLSHLNHPSLLSACEKYKDVHLISSSKFRMLIGSALYHLNCTMHGPCLLTEEHGMEYDIAFGLSSDFWPPPALGWIDRCQSWPASTVVADIVRSGCHFVAIGKKGNDTNTEWRISFSTAERKLVYLMNHTQFLTYGLLKLFLKEIINKDLSEEETVLSSYHMKTAVFWVIQQNTIPCWNPQNLLTGFWVCFKLLLKWLYEGVCPNFFIPENNMFLHKMHYGAQYTLFNRLFDFYEKGIMVVLECPSIGLYIMDYLYSLVFNPSLSLRTNHMLISEAEFDEGLFVNILKNDVLVHFEDNVRPTEYIKKVEKLLRVPLSKYQVLMLQRLTVTALHTTVFHLKSQCTDTLSSNKKMYIFDKLYCNMLKIAAKFGVISDMLFIAMHFYSTCRYTEAISVLSATKVKLRKPGLIYYRNWDPESYTEAVGGQSWSTKMREAVAGDVVLYTHLFYILELTLEQEYSSKLKMEILCIPPFIMLHMLEFLCYQHVDAIKAIAALNDLKDVVFKDDRIPYVFKDISWNILGTCEQIYGDRFAALFYYLQSCREVKQNRIHLASAKRILDICAVHLR</sequence>
<dbReference type="PANTHER" id="PTHR10656:SF69">
    <property type="entry name" value="MAB-21-LIKE HHH_H2TH-LIKE DOMAIN-CONTAINING PROTEIN"/>
    <property type="match status" value="1"/>
</dbReference>
<dbReference type="SMART" id="SM01265">
    <property type="entry name" value="Mab-21"/>
    <property type="match status" value="1"/>
</dbReference>
<dbReference type="Pfam" id="PF20266">
    <property type="entry name" value="Mab-21_C"/>
    <property type="match status" value="1"/>
</dbReference>
<dbReference type="RefSeq" id="XP_022309471.1">
    <property type="nucleotide sequence ID" value="XM_022453763.1"/>
</dbReference>
<protein>
    <submittedName>
        <fullName evidence="5">Uncharacterized protein LOC111115136 isoform X1</fullName>
    </submittedName>
</protein>
<organism evidence="4 5">
    <name type="scientific">Crassostrea virginica</name>
    <name type="common">Eastern oyster</name>
    <dbReference type="NCBI Taxonomy" id="6565"/>
    <lineage>
        <taxon>Eukaryota</taxon>
        <taxon>Metazoa</taxon>
        <taxon>Spiralia</taxon>
        <taxon>Lophotrochozoa</taxon>
        <taxon>Mollusca</taxon>
        <taxon>Bivalvia</taxon>
        <taxon>Autobranchia</taxon>
        <taxon>Pteriomorphia</taxon>
        <taxon>Ostreida</taxon>
        <taxon>Ostreoidea</taxon>
        <taxon>Ostreidae</taxon>
        <taxon>Crassostrea</taxon>
    </lineage>
</organism>
<keyword evidence="4" id="KW-1185">Reference proteome</keyword>
<dbReference type="InterPro" id="IPR024810">
    <property type="entry name" value="MAB21L/cGLR"/>
</dbReference>
<dbReference type="OrthoDB" id="5982295at2759"/>
<dbReference type="GeneID" id="111115136"/>
<evidence type="ECO:0000313" key="5">
    <source>
        <dbReference type="RefSeq" id="XP_022309471.1"/>
    </source>
</evidence>